<dbReference type="EMBL" id="CAJNOR010001617">
    <property type="protein sequence ID" value="CAF1173103.1"/>
    <property type="molecule type" value="Genomic_DNA"/>
</dbReference>
<dbReference type="Proteomes" id="UP000663852">
    <property type="component" value="Unassembled WGS sequence"/>
</dbReference>
<dbReference type="EMBL" id="CAJNOJ010000529">
    <property type="protein sequence ID" value="CAF1477018.1"/>
    <property type="molecule type" value="Genomic_DNA"/>
</dbReference>
<evidence type="ECO:0000313" key="4">
    <source>
        <dbReference type="Proteomes" id="UP000663852"/>
    </source>
</evidence>
<comment type="caution">
    <text evidence="2">The sequence shown here is derived from an EMBL/GenBank/DDBJ whole genome shotgun (WGS) entry which is preliminary data.</text>
</comment>
<proteinExistence type="predicted"/>
<sequence>MLIRFFNLNHRFQSLLNSSFTRLKVDDNRHQIISIHSFNENTPEIISTIQSHLSSFQSLQSLILYSIKSDHLSSLIQELTYLPNFFSLTIDLWIEKQNHVDIYQSIFNLSKLKYLKYRTMDTNDVDIDIFLTRGN</sequence>
<keyword evidence="3" id="KW-1185">Reference proteome</keyword>
<dbReference type="Proteomes" id="UP000663828">
    <property type="component" value="Unassembled WGS sequence"/>
</dbReference>
<evidence type="ECO:0000313" key="2">
    <source>
        <dbReference type="EMBL" id="CAF1477018.1"/>
    </source>
</evidence>
<evidence type="ECO:0000313" key="3">
    <source>
        <dbReference type="Proteomes" id="UP000663828"/>
    </source>
</evidence>
<protein>
    <submittedName>
        <fullName evidence="2">Uncharacterized protein</fullName>
    </submittedName>
</protein>
<gene>
    <name evidence="2" type="ORF">EDS130_LOCUS41182</name>
    <name evidence="1" type="ORF">XAT740_LOCUS22146</name>
</gene>
<organism evidence="2 4">
    <name type="scientific">Adineta ricciae</name>
    <name type="common">Rotifer</name>
    <dbReference type="NCBI Taxonomy" id="249248"/>
    <lineage>
        <taxon>Eukaryota</taxon>
        <taxon>Metazoa</taxon>
        <taxon>Spiralia</taxon>
        <taxon>Gnathifera</taxon>
        <taxon>Rotifera</taxon>
        <taxon>Eurotatoria</taxon>
        <taxon>Bdelloidea</taxon>
        <taxon>Adinetida</taxon>
        <taxon>Adinetidae</taxon>
        <taxon>Adineta</taxon>
    </lineage>
</organism>
<dbReference type="OrthoDB" id="10555840at2759"/>
<name>A0A815RKB5_ADIRI</name>
<dbReference type="AlphaFoldDB" id="A0A815RKB5"/>
<evidence type="ECO:0000313" key="1">
    <source>
        <dbReference type="EMBL" id="CAF1173103.1"/>
    </source>
</evidence>
<accession>A0A815RKB5</accession>
<reference evidence="2" key="1">
    <citation type="submission" date="2021-02" db="EMBL/GenBank/DDBJ databases">
        <authorList>
            <person name="Nowell W R."/>
        </authorList>
    </citation>
    <scope>NUCLEOTIDE SEQUENCE</scope>
</reference>